<gene>
    <name evidence="1" type="ORF">G210_4855</name>
</gene>
<dbReference type="GO" id="GO:0005737">
    <property type="term" value="C:cytoplasm"/>
    <property type="evidence" value="ECO:0007669"/>
    <property type="project" value="TreeGrafter"/>
</dbReference>
<dbReference type="CDD" id="cd07040">
    <property type="entry name" value="HP"/>
    <property type="match status" value="1"/>
</dbReference>
<dbReference type="EMBL" id="AOGT01000364">
    <property type="protein sequence ID" value="EMG50132.1"/>
    <property type="molecule type" value="Genomic_DNA"/>
</dbReference>
<accession>M3HRJ1</accession>
<evidence type="ECO:0000313" key="2">
    <source>
        <dbReference type="Proteomes" id="UP000011777"/>
    </source>
</evidence>
<reference evidence="1 2" key="1">
    <citation type="submission" date="2013-02" db="EMBL/GenBank/DDBJ databases">
        <title>Genome sequence of Candida maltosa Xu316, a potential industrial strain for xylitol and ethanol production.</title>
        <authorList>
            <person name="Yu J."/>
            <person name="Wang Q."/>
            <person name="Geng X."/>
            <person name="Bao W."/>
            <person name="He P."/>
            <person name="Cai J."/>
        </authorList>
    </citation>
    <scope>NUCLEOTIDE SEQUENCE [LARGE SCALE GENOMIC DNA]</scope>
    <source>
        <strain evidence="2">Xu316</strain>
    </source>
</reference>
<protein>
    <recommendedName>
        <fullName evidence="3">Phosphoglycerate mutase</fullName>
    </recommendedName>
</protein>
<comment type="caution">
    <text evidence="1">The sequence shown here is derived from an EMBL/GenBank/DDBJ whole genome shotgun (WGS) entry which is preliminary data.</text>
</comment>
<dbReference type="AlphaFoldDB" id="M3HRJ1"/>
<proteinExistence type="predicted"/>
<dbReference type="Gene3D" id="3.40.50.1240">
    <property type="entry name" value="Phosphoglycerate mutase-like"/>
    <property type="match status" value="1"/>
</dbReference>
<organism evidence="1 2">
    <name type="scientific">Candida maltosa (strain Xu316)</name>
    <name type="common">Yeast</name>
    <dbReference type="NCBI Taxonomy" id="1245528"/>
    <lineage>
        <taxon>Eukaryota</taxon>
        <taxon>Fungi</taxon>
        <taxon>Dikarya</taxon>
        <taxon>Ascomycota</taxon>
        <taxon>Saccharomycotina</taxon>
        <taxon>Pichiomycetes</taxon>
        <taxon>Debaryomycetaceae</taxon>
        <taxon>Candida/Lodderomyces clade</taxon>
        <taxon>Candida</taxon>
    </lineage>
</organism>
<dbReference type="PANTHER" id="PTHR48100">
    <property type="entry name" value="BROAD-SPECIFICITY PHOSPHATASE YOR283W-RELATED"/>
    <property type="match status" value="1"/>
</dbReference>
<sequence>MSKSIPTKNDIKDSQITDKVRQNYTKLLQKYNSHVSSHWEFSVVPGIFKQSLEETDDSTFDCIHEHFGIIPTWDEIINQLHTLNAQSDPEHVQYKLFFLARHGEGYHNVKHDRDPLEWREKWNRLYTDGEITWGPDPELTKLGEDQARDNNKAWKCELINNDKRYWKLILPTRFFVSPFSRSIDTLILTWRDIVDLKVVRPIVQESWRELIGVVTCNQRSTKSVIAKKYEPLGFEFENGFEEDDVLWTTERRESIAEQAIRQNDGFQEIFNDYPNDEIISITSHKISIGGQLLVLGHRSFAIGTGGMIPVFVKGVKVIKSNHR</sequence>
<evidence type="ECO:0000313" key="1">
    <source>
        <dbReference type="EMBL" id="EMG50132.1"/>
    </source>
</evidence>
<name>M3HRJ1_CANMX</name>
<dbReference type="GO" id="GO:0016791">
    <property type="term" value="F:phosphatase activity"/>
    <property type="evidence" value="ECO:0007669"/>
    <property type="project" value="TreeGrafter"/>
</dbReference>
<dbReference type="PANTHER" id="PTHR48100:SF1">
    <property type="entry name" value="HISTIDINE PHOSPHATASE FAMILY PROTEIN-RELATED"/>
    <property type="match status" value="1"/>
</dbReference>
<dbReference type="InterPro" id="IPR050275">
    <property type="entry name" value="PGM_Phosphatase"/>
</dbReference>
<dbReference type="InterPro" id="IPR029033">
    <property type="entry name" value="His_PPase_superfam"/>
</dbReference>
<dbReference type="HOGENOM" id="CLU_039184_0_0_1"/>
<dbReference type="OMA" id="RETFDCH"/>
<dbReference type="eggNOG" id="KOG4754">
    <property type="taxonomic scope" value="Eukaryota"/>
</dbReference>
<dbReference type="OrthoDB" id="496981at2759"/>
<dbReference type="Proteomes" id="UP000011777">
    <property type="component" value="Unassembled WGS sequence"/>
</dbReference>
<evidence type="ECO:0008006" key="3">
    <source>
        <dbReference type="Google" id="ProtNLM"/>
    </source>
</evidence>
<keyword evidence="2" id="KW-1185">Reference proteome</keyword>
<dbReference type="SUPFAM" id="SSF53254">
    <property type="entry name" value="Phosphoglycerate mutase-like"/>
    <property type="match status" value="1"/>
</dbReference>